<dbReference type="Pfam" id="PF01124">
    <property type="entry name" value="MAPEG"/>
    <property type="match status" value="1"/>
</dbReference>
<keyword evidence="7" id="KW-1185">Reference proteome</keyword>
<dbReference type="InterPro" id="IPR001129">
    <property type="entry name" value="Membr-assoc_MAPEG"/>
</dbReference>
<evidence type="ECO:0000256" key="1">
    <source>
        <dbReference type="ARBA" id="ARBA00004370"/>
    </source>
</evidence>
<dbReference type="RefSeq" id="WP_187542852.1">
    <property type="nucleotide sequence ID" value="NZ_CP060717.1"/>
</dbReference>
<dbReference type="AlphaFoldDB" id="A0A7G9SDE2"/>
<protein>
    <submittedName>
        <fullName evidence="6">MAPEG family protein</fullName>
    </submittedName>
</protein>
<dbReference type="EMBL" id="CP060717">
    <property type="protein sequence ID" value="QNN65867.1"/>
    <property type="molecule type" value="Genomic_DNA"/>
</dbReference>
<dbReference type="GO" id="GO:0016020">
    <property type="term" value="C:membrane"/>
    <property type="evidence" value="ECO:0007669"/>
    <property type="project" value="UniProtKB-SubCell"/>
</dbReference>
<evidence type="ECO:0000256" key="2">
    <source>
        <dbReference type="ARBA" id="ARBA00022692"/>
    </source>
</evidence>
<gene>
    <name evidence="6" type="ORF">H9L12_04855</name>
</gene>
<sequence>MTAPSPLLAPMVTLILWSLAMMIWMYVTRLPAMRRAGVQVKGRKGLKPGTLDSVLPEQVQWKAHNYGHLMEQPTIFYATIAALIFMGFDAWINVWLAWGYVGLRIVHSLVQATINLIPLRFVLFILSSLCLLSLAIHAALFLWHHG</sequence>
<keyword evidence="3 5" id="KW-1133">Transmembrane helix</keyword>
<keyword evidence="4 5" id="KW-0472">Membrane</keyword>
<dbReference type="Proteomes" id="UP000515955">
    <property type="component" value="Chromosome"/>
</dbReference>
<feature type="transmembrane region" description="Helical" evidence="5">
    <location>
        <begin position="75"/>
        <end position="101"/>
    </location>
</feature>
<dbReference type="Gene3D" id="1.20.120.550">
    <property type="entry name" value="Membrane associated eicosanoid/glutathione metabolism-like domain"/>
    <property type="match status" value="1"/>
</dbReference>
<feature type="transmembrane region" description="Helical" evidence="5">
    <location>
        <begin position="6"/>
        <end position="27"/>
    </location>
</feature>
<reference evidence="6 7" key="1">
    <citation type="submission" date="2020-08" db="EMBL/GenBank/DDBJ databases">
        <title>Genome sequence of Sphingomonas rhizophila KACC 19189T.</title>
        <authorList>
            <person name="Hyun D.-W."/>
            <person name="Bae J.-W."/>
        </authorList>
    </citation>
    <scope>NUCLEOTIDE SEQUENCE [LARGE SCALE GENOMIC DNA]</scope>
    <source>
        <strain evidence="6 7">KACC 19189</strain>
    </source>
</reference>
<evidence type="ECO:0000313" key="6">
    <source>
        <dbReference type="EMBL" id="QNN65867.1"/>
    </source>
</evidence>
<evidence type="ECO:0000256" key="4">
    <source>
        <dbReference type="ARBA" id="ARBA00023136"/>
    </source>
</evidence>
<proteinExistence type="predicted"/>
<evidence type="ECO:0000313" key="7">
    <source>
        <dbReference type="Proteomes" id="UP000515955"/>
    </source>
</evidence>
<organism evidence="6 7">
    <name type="scientific">Sphingomonas rhizophila</name>
    <dbReference type="NCBI Taxonomy" id="2071607"/>
    <lineage>
        <taxon>Bacteria</taxon>
        <taxon>Pseudomonadati</taxon>
        <taxon>Pseudomonadota</taxon>
        <taxon>Alphaproteobacteria</taxon>
        <taxon>Sphingomonadales</taxon>
        <taxon>Sphingomonadaceae</taxon>
        <taxon>Sphingomonas</taxon>
    </lineage>
</organism>
<dbReference type="InterPro" id="IPR023352">
    <property type="entry name" value="MAPEG-like_dom_sf"/>
</dbReference>
<evidence type="ECO:0000256" key="3">
    <source>
        <dbReference type="ARBA" id="ARBA00022989"/>
    </source>
</evidence>
<comment type="subcellular location">
    <subcellularLocation>
        <location evidence="1">Membrane</location>
    </subcellularLocation>
</comment>
<name>A0A7G9SDE2_9SPHN</name>
<keyword evidence="2 5" id="KW-0812">Transmembrane</keyword>
<dbReference type="KEGG" id="srhi:H9L12_04855"/>
<evidence type="ECO:0000256" key="5">
    <source>
        <dbReference type="SAM" id="Phobius"/>
    </source>
</evidence>
<accession>A0A7G9SDE2</accession>
<dbReference type="SUPFAM" id="SSF161084">
    <property type="entry name" value="MAPEG domain-like"/>
    <property type="match status" value="1"/>
</dbReference>
<feature type="transmembrane region" description="Helical" evidence="5">
    <location>
        <begin position="121"/>
        <end position="143"/>
    </location>
</feature>